<protein>
    <submittedName>
        <fullName evidence="2">Uncharacterized protein</fullName>
    </submittedName>
</protein>
<dbReference type="Proteomes" id="UP000038009">
    <property type="component" value="Unassembled WGS sequence"/>
</dbReference>
<evidence type="ECO:0000313" key="2">
    <source>
        <dbReference type="EMBL" id="KPI87242.1"/>
    </source>
</evidence>
<evidence type="ECO:0000256" key="1">
    <source>
        <dbReference type="SAM" id="MobiDB-lite"/>
    </source>
</evidence>
<evidence type="ECO:0000313" key="3">
    <source>
        <dbReference type="Proteomes" id="UP000038009"/>
    </source>
</evidence>
<organism evidence="2 3">
    <name type="scientific">Leptomonas seymouri</name>
    <dbReference type="NCBI Taxonomy" id="5684"/>
    <lineage>
        <taxon>Eukaryota</taxon>
        <taxon>Discoba</taxon>
        <taxon>Euglenozoa</taxon>
        <taxon>Kinetoplastea</taxon>
        <taxon>Metakinetoplastina</taxon>
        <taxon>Trypanosomatida</taxon>
        <taxon>Trypanosomatidae</taxon>
        <taxon>Leishmaniinae</taxon>
        <taxon>Leptomonas</taxon>
    </lineage>
</organism>
<proteinExistence type="predicted"/>
<dbReference type="AlphaFoldDB" id="A0A0N1IL69"/>
<name>A0A0N1IL69_LEPSE</name>
<dbReference type="VEuPathDB" id="TriTrypDB:Lsey_0096_0090"/>
<sequence length="685" mass="71974">MVLQEYEREDRHRILTAEEDIFMDHLIPYYWLLTTKLQRGPTPQSVLRSRRMSLEVCLCGRVLPTDWQRYPTPPRDADPLDSSSYSKQLHGADVGMGEFSACWPLGTPAHGEEPVCVDSYSPASPSTSCAQKAATDRYGASAIISGREPACAFKLANAVEEEGEARGSASHPANRANGHLLASPVAVATPLQHEVSGAAGSPEPRMPSLALHAHTQATFLPFSDVTRGQRSHLEVDEPPPPSARTEAPLASSTNVAIETQSQVRFPSELLRDENIRSAPTVCCADGTHQAANLTAPTTCQISSASSALTSSECFEPCVSPYSVASDTLQACALRASPLGSKQLCRASVAVALGVESDPQMPDEEDGRAYSMEGETADPSGGGRAGLRPAAAEIHQDSGWASTPWASGNLVAASRSGAVKACGQAWAAAEPERQSAEVEAVTGGATVLRSFRGNSGERVAVVSYEGETCSPSRLPSLPHRRIALATGTRSATAAPLELYSFKASVFGGQGATAANGAVNRTLSAKVDNTLASQKARLPTTSSAVSEAASAPPTAPLGHTALLSTSLSTPLQLPRASPTFPRTPVSGTLSPSAQLWVGSFSSLQADECVQRAVLCALEYYEWSSRLFPLSDIVRERERLDVSFVGGSIAAAVESEVVLLEANERGCVLTCRVPVSVGCGTPPALSNA</sequence>
<comment type="caution">
    <text evidence="2">The sequence shown here is derived from an EMBL/GenBank/DDBJ whole genome shotgun (WGS) entry which is preliminary data.</text>
</comment>
<keyword evidence="3" id="KW-1185">Reference proteome</keyword>
<dbReference type="EMBL" id="LJSK01000096">
    <property type="protein sequence ID" value="KPI87242.1"/>
    <property type="molecule type" value="Genomic_DNA"/>
</dbReference>
<gene>
    <name evidence="2" type="ORF">ABL78_3679</name>
</gene>
<feature type="region of interest" description="Disordered" evidence="1">
    <location>
        <begin position="357"/>
        <end position="384"/>
    </location>
</feature>
<accession>A0A0N1IL69</accession>
<reference evidence="2 3" key="1">
    <citation type="journal article" date="2015" name="PLoS Pathog.">
        <title>Leptomonas seymouri: Adaptations to the Dixenous Life Cycle Analyzed by Genome Sequencing, Transcriptome Profiling and Co-infection with Leishmania donovani.</title>
        <authorList>
            <person name="Kraeva N."/>
            <person name="Butenko A."/>
            <person name="Hlavacova J."/>
            <person name="Kostygov A."/>
            <person name="Myskova J."/>
            <person name="Grybchuk D."/>
            <person name="Lestinova T."/>
            <person name="Votypka J."/>
            <person name="Volf P."/>
            <person name="Opperdoes F."/>
            <person name="Flegontov P."/>
            <person name="Lukes J."/>
            <person name="Yurchenko V."/>
        </authorList>
    </citation>
    <scope>NUCLEOTIDE SEQUENCE [LARGE SCALE GENOMIC DNA]</scope>
    <source>
        <strain evidence="2 3">ATCC 30220</strain>
    </source>
</reference>
<feature type="region of interest" description="Disordered" evidence="1">
    <location>
        <begin position="228"/>
        <end position="253"/>
    </location>
</feature>